<dbReference type="NCBIfam" id="TIGR01397">
    <property type="entry name" value="fliM_switch"/>
    <property type="match status" value="1"/>
</dbReference>
<keyword evidence="12" id="KW-0282">Flagellum</keyword>
<dbReference type="GO" id="GO:0003774">
    <property type="term" value="F:cytoskeletal motor activity"/>
    <property type="evidence" value="ECO:0007669"/>
    <property type="project" value="InterPro"/>
</dbReference>
<dbReference type="PANTHER" id="PTHR30034:SF6">
    <property type="entry name" value="YOP PROTEINS TRANSLOCATION PROTEIN Q"/>
    <property type="match status" value="1"/>
</dbReference>
<dbReference type="InterPro" id="IPR028976">
    <property type="entry name" value="CheC-like_sf"/>
</dbReference>
<evidence type="ECO:0000256" key="4">
    <source>
        <dbReference type="ARBA" id="ARBA00021898"/>
    </source>
</evidence>
<dbReference type="Gene3D" id="2.30.330.10">
    <property type="entry name" value="SpoA-like"/>
    <property type="match status" value="1"/>
</dbReference>
<evidence type="ECO:0000256" key="6">
    <source>
        <dbReference type="ARBA" id="ARBA00022500"/>
    </source>
</evidence>
<evidence type="ECO:0000256" key="7">
    <source>
        <dbReference type="ARBA" id="ARBA00022779"/>
    </source>
</evidence>
<comment type="similarity">
    <text evidence="3">Belongs to the FliM family.</text>
</comment>
<dbReference type="SUPFAM" id="SSF101801">
    <property type="entry name" value="Surface presentation of antigens (SPOA)"/>
    <property type="match status" value="1"/>
</dbReference>
<dbReference type="GO" id="GO:0050918">
    <property type="term" value="P:positive chemotaxis"/>
    <property type="evidence" value="ECO:0007669"/>
    <property type="project" value="TreeGrafter"/>
</dbReference>
<dbReference type="SUPFAM" id="SSF103039">
    <property type="entry name" value="CheC-like"/>
    <property type="match status" value="1"/>
</dbReference>
<protein>
    <recommendedName>
        <fullName evidence="4 10">Flagellar motor switch protein FliM</fullName>
    </recommendedName>
</protein>
<comment type="subcellular location">
    <subcellularLocation>
        <location evidence="1">Bacterial flagellum basal body</location>
    </subcellularLocation>
    <subcellularLocation>
        <location evidence="2">Cell membrane</location>
        <topology evidence="2">Peripheral membrane protein</topology>
    </subcellularLocation>
</comment>
<evidence type="ECO:0000256" key="3">
    <source>
        <dbReference type="ARBA" id="ARBA00011049"/>
    </source>
</evidence>
<proteinExistence type="inferred from homology"/>
<evidence type="ECO:0000259" key="11">
    <source>
        <dbReference type="Pfam" id="PF01052"/>
    </source>
</evidence>
<name>A0A510Y2I8_MARHA</name>
<keyword evidence="13" id="KW-1185">Reference proteome</keyword>
<keyword evidence="9" id="KW-0975">Bacterial flagellum</keyword>
<dbReference type="InterPro" id="IPR001689">
    <property type="entry name" value="Flag_FliM"/>
</dbReference>
<dbReference type="Gene3D" id="3.40.1550.10">
    <property type="entry name" value="CheC-like"/>
    <property type="match status" value="1"/>
</dbReference>
<evidence type="ECO:0000256" key="8">
    <source>
        <dbReference type="ARBA" id="ARBA00023136"/>
    </source>
</evidence>
<evidence type="ECO:0000256" key="5">
    <source>
        <dbReference type="ARBA" id="ARBA00022475"/>
    </source>
</evidence>
<dbReference type="Pfam" id="PF01052">
    <property type="entry name" value="FliMN_C"/>
    <property type="match status" value="1"/>
</dbReference>
<feature type="domain" description="Flagellar motor switch protein FliN-like C-terminal" evidence="11">
    <location>
        <begin position="253"/>
        <end position="323"/>
    </location>
</feature>
<keyword evidence="7" id="KW-0283">Flagellar rotation</keyword>
<keyword evidence="8" id="KW-0472">Membrane</keyword>
<dbReference type="PRINTS" id="PR00955">
    <property type="entry name" value="FLGMOTORFLIM"/>
</dbReference>
<dbReference type="InterPro" id="IPR001543">
    <property type="entry name" value="FliN-like_C"/>
</dbReference>
<accession>A0A510Y2I8</accession>
<dbReference type="EMBL" id="BJUN01000001">
    <property type="protein sequence ID" value="GEK57403.1"/>
    <property type="molecule type" value="Genomic_DNA"/>
</dbReference>
<dbReference type="PANTHER" id="PTHR30034">
    <property type="entry name" value="FLAGELLAR MOTOR SWITCH PROTEIN FLIM"/>
    <property type="match status" value="1"/>
</dbReference>
<dbReference type="GO" id="GO:0071978">
    <property type="term" value="P:bacterial-type flagellum-dependent swarming motility"/>
    <property type="evidence" value="ECO:0007669"/>
    <property type="project" value="TreeGrafter"/>
</dbReference>
<evidence type="ECO:0000256" key="9">
    <source>
        <dbReference type="ARBA" id="ARBA00023143"/>
    </source>
</evidence>
<dbReference type="RefSeq" id="WP_094907876.1">
    <property type="nucleotide sequence ID" value="NZ_BJUN01000001.1"/>
</dbReference>
<evidence type="ECO:0000313" key="13">
    <source>
        <dbReference type="Proteomes" id="UP000321051"/>
    </source>
</evidence>
<evidence type="ECO:0000256" key="10">
    <source>
        <dbReference type="NCBIfam" id="TIGR01397"/>
    </source>
</evidence>
<dbReference type="GO" id="GO:0009425">
    <property type="term" value="C:bacterial-type flagellum basal body"/>
    <property type="evidence" value="ECO:0007669"/>
    <property type="project" value="UniProtKB-SubCell"/>
</dbReference>
<evidence type="ECO:0000256" key="1">
    <source>
        <dbReference type="ARBA" id="ARBA00004117"/>
    </source>
</evidence>
<keyword evidence="5" id="KW-1003">Cell membrane</keyword>
<evidence type="ECO:0000313" key="12">
    <source>
        <dbReference type="EMBL" id="GEK57403.1"/>
    </source>
</evidence>
<dbReference type="InterPro" id="IPR036429">
    <property type="entry name" value="SpoA-like_sf"/>
</dbReference>
<dbReference type="STRING" id="1371.GCA_900166605_02449"/>
<comment type="caution">
    <text evidence="12">The sequence shown here is derived from an EMBL/GenBank/DDBJ whole genome shotgun (WGS) entry which is preliminary data.</text>
</comment>
<gene>
    <name evidence="12" type="primary">fliM</name>
    <name evidence="12" type="ORF">MHA01_03080</name>
</gene>
<dbReference type="CDD" id="cd17908">
    <property type="entry name" value="FliM"/>
    <property type="match status" value="1"/>
</dbReference>
<dbReference type="GO" id="GO:0005886">
    <property type="term" value="C:plasma membrane"/>
    <property type="evidence" value="ECO:0007669"/>
    <property type="project" value="UniProtKB-SubCell"/>
</dbReference>
<reference evidence="12 13" key="1">
    <citation type="submission" date="2019-07" db="EMBL/GenBank/DDBJ databases">
        <title>Whole genome shotgun sequence of Marinococcus halophilus NBRC 102359.</title>
        <authorList>
            <person name="Hosoyama A."/>
            <person name="Uohara A."/>
            <person name="Ohji S."/>
            <person name="Ichikawa N."/>
        </authorList>
    </citation>
    <scope>NUCLEOTIDE SEQUENCE [LARGE SCALE GENOMIC DNA]</scope>
    <source>
        <strain evidence="12 13">NBRC 102359</strain>
    </source>
</reference>
<dbReference type="AlphaFoldDB" id="A0A510Y2I8"/>
<organism evidence="12 13">
    <name type="scientific">Marinococcus halophilus</name>
    <dbReference type="NCBI Taxonomy" id="1371"/>
    <lineage>
        <taxon>Bacteria</taxon>
        <taxon>Bacillati</taxon>
        <taxon>Bacillota</taxon>
        <taxon>Bacilli</taxon>
        <taxon>Bacillales</taxon>
        <taxon>Bacillaceae</taxon>
        <taxon>Marinococcus</taxon>
    </lineage>
</organism>
<sequence length="331" mass="37730">MSDVLSQHEIDALLSGLSTGEMDGEQLKKEESERKVRSYDFKRALRFSKEQLRGLSRIHENFARILTTALSGQLRSFVDINVASVDQVPYDEFIRSIPKMTLLNVFEAPPLEGRLLMEVNPHVGYAMLDRLLGGQGQSMNKVEKLTEIETKLLSSFMQMILESFQNAWESVLSIETIGSEIEVNPQFLQMVSPNETVVVISLTTTIGETSGMINLCLPHMVLEEILPKLTTHYWMQTKVKERNQQEVEHLNEWLMQGNVSLQAILGTSSITIEELLHMERGDILMLKQHIHDPLEVHVGSRKKFTAQPGRKRSHMAVQILEKIEEGEEQHE</sequence>
<keyword evidence="6" id="KW-0145">Chemotaxis</keyword>
<dbReference type="Proteomes" id="UP000321051">
    <property type="component" value="Unassembled WGS sequence"/>
</dbReference>
<dbReference type="PIRSF" id="PIRSF002888">
    <property type="entry name" value="FliM"/>
    <property type="match status" value="1"/>
</dbReference>
<keyword evidence="12" id="KW-0969">Cilium</keyword>
<dbReference type="Pfam" id="PF02154">
    <property type="entry name" value="FliM"/>
    <property type="match status" value="1"/>
</dbReference>
<dbReference type="OrthoDB" id="9806941at2"/>
<evidence type="ECO:0000256" key="2">
    <source>
        <dbReference type="ARBA" id="ARBA00004202"/>
    </source>
</evidence>
<keyword evidence="12" id="KW-0966">Cell projection</keyword>